<dbReference type="Gene3D" id="3.40.50.1000">
    <property type="entry name" value="HAD superfamily/HAD-like"/>
    <property type="match status" value="3"/>
</dbReference>
<dbReference type="AlphaFoldDB" id="A0A1Y2HTE4"/>
<dbReference type="PANTHER" id="PTHR14269">
    <property type="entry name" value="CDP-DIACYLGLYCEROL--GLYCEROL-3-PHOSPHATE 3-PHOSPHATIDYLTRANSFERASE-RELATED"/>
    <property type="match status" value="1"/>
</dbReference>
<dbReference type="STRING" id="765915.A0A1Y2HTE4"/>
<evidence type="ECO:0000313" key="2">
    <source>
        <dbReference type="EMBL" id="ORZ37868.1"/>
    </source>
</evidence>
<gene>
    <name evidence="2" type="ORF">BCR44DRAFT_1430092</name>
</gene>
<proteinExistence type="predicted"/>
<dbReference type="OrthoDB" id="10251048at2759"/>
<dbReference type="Proteomes" id="UP000193411">
    <property type="component" value="Unassembled WGS sequence"/>
</dbReference>
<dbReference type="GO" id="GO:0005739">
    <property type="term" value="C:mitochondrion"/>
    <property type="evidence" value="ECO:0007669"/>
    <property type="project" value="TreeGrafter"/>
</dbReference>
<reference evidence="2 3" key="1">
    <citation type="submission" date="2016-07" db="EMBL/GenBank/DDBJ databases">
        <title>Pervasive Adenine N6-methylation of Active Genes in Fungi.</title>
        <authorList>
            <consortium name="DOE Joint Genome Institute"/>
            <person name="Mondo S.J."/>
            <person name="Dannebaum R.O."/>
            <person name="Kuo R.C."/>
            <person name="Labutti K."/>
            <person name="Haridas S."/>
            <person name="Kuo A."/>
            <person name="Salamov A."/>
            <person name="Ahrendt S.R."/>
            <person name="Lipzen A."/>
            <person name="Sullivan W."/>
            <person name="Andreopoulos W.B."/>
            <person name="Clum A."/>
            <person name="Lindquist E."/>
            <person name="Daum C."/>
            <person name="Ramamoorthy G.K."/>
            <person name="Gryganskyi A."/>
            <person name="Culley D."/>
            <person name="Magnuson J.K."/>
            <person name="James T.Y."/>
            <person name="O'Malley M.A."/>
            <person name="Stajich J.E."/>
            <person name="Spatafora J.W."/>
            <person name="Visel A."/>
            <person name="Grigoriev I.V."/>
        </authorList>
    </citation>
    <scope>NUCLEOTIDE SEQUENCE [LARGE SCALE GENOMIC DNA]</scope>
    <source>
        <strain evidence="2 3">PL171</strain>
    </source>
</reference>
<evidence type="ECO:0000313" key="3">
    <source>
        <dbReference type="Proteomes" id="UP000193411"/>
    </source>
</evidence>
<evidence type="ECO:0000256" key="1">
    <source>
        <dbReference type="SAM" id="MobiDB-lite"/>
    </source>
</evidence>
<dbReference type="EMBL" id="MCFL01000011">
    <property type="protein sequence ID" value="ORZ37868.1"/>
    <property type="molecule type" value="Genomic_DNA"/>
</dbReference>
<accession>A0A1Y2HTE4</accession>
<dbReference type="PANTHER" id="PTHR14269:SF4">
    <property type="entry name" value="CAT EYE SYNDROME CRITICAL REGION PROTEIN 5"/>
    <property type="match status" value="1"/>
</dbReference>
<dbReference type="InterPro" id="IPR050324">
    <property type="entry name" value="CDP-alcohol_PTase-I"/>
</dbReference>
<dbReference type="InterPro" id="IPR023214">
    <property type="entry name" value="HAD_sf"/>
</dbReference>
<feature type="compositionally biased region" description="Polar residues" evidence="1">
    <location>
        <begin position="38"/>
        <end position="49"/>
    </location>
</feature>
<comment type="caution">
    <text evidence="2">The sequence shown here is derived from an EMBL/GenBank/DDBJ whole genome shotgun (WGS) entry which is preliminary data.</text>
</comment>
<dbReference type="SUPFAM" id="SSF56784">
    <property type="entry name" value="HAD-like"/>
    <property type="match status" value="1"/>
</dbReference>
<feature type="region of interest" description="Disordered" evidence="1">
    <location>
        <begin position="35"/>
        <end position="55"/>
    </location>
</feature>
<dbReference type="InterPro" id="IPR036412">
    <property type="entry name" value="HAD-like_sf"/>
</dbReference>
<sequence length="309" mass="34175">MNSLKALTTTAPPAPAVLLARSALGLTRSHAWAPQVRTHASATSGSPTTDHILPPLSPTSPRSAAICFDIDGVLIQGGRVLPEARRALALVNGDNKRNALSRTLGACCWGARTNAKRVLSAYGFNKVVTPYQVYRWDKTLPPEHEPILDLEMVHFAAVLVVHDSRDWGTDLQIMCDMLAAINRQHVPLYWSNPDLLWANEYPVPRFGQRGLRVALKAMWKEMTGTDLPAHPLDQETIANCVNDHFEVYAVGDNPLADIEGAHRHGWHGLLVRTGVYQSGQPLTVPTTKVLDNVEEAVKFVWERHYGEQH</sequence>
<protein>
    <submittedName>
        <fullName evidence="2">HAD-like domain-containing protein</fullName>
    </submittedName>
</protein>
<organism evidence="2 3">
    <name type="scientific">Catenaria anguillulae PL171</name>
    <dbReference type="NCBI Taxonomy" id="765915"/>
    <lineage>
        <taxon>Eukaryota</taxon>
        <taxon>Fungi</taxon>
        <taxon>Fungi incertae sedis</taxon>
        <taxon>Blastocladiomycota</taxon>
        <taxon>Blastocladiomycetes</taxon>
        <taxon>Blastocladiales</taxon>
        <taxon>Catenariaceae</taxon>
        <taxon>Catenaria</taxon>
    </lineage>
</organism>
<dbReference type="GO" id="GO:0046474">
    <property type="term" value="P:glycerophospholipid biosynthetic process"/>
    <property type="evidence" value="ECO:0007669"/>
    <property type="project" value="TreeGrafter"/>
</dbReference>
<dbReference type="Pfam" id="PF13242">
    <property type="entry name" value="Hydrolase_like"/>
    <property type="match status" value="1"/>
</dbReference>
<keyword evidence="3" id="KW-1185">Reference proteome</keyword>
<name>A0A1Y2HTE4_9FUNG</name>